<dbReference type="GO" id="GO:0016301">
    <property type="term" value="F:kinase activity"/>
    <property type="evidence" value="ECO:0007669"/>
    <property type="project" value="UniProtKB-KW"/>
</dbReference>
<dbReference type="EMBL" id="MKIP01000057">
    <property type="protein sequence ID" value="OLP58806.1"/>
    <property type="molecule type" value="Genomic_DNA"/>
</dbReference>
<gene>
    <name evidence="1" type="ORF">BJF93_17850</name>
</gene>
<keyword evidence="2" id="KW-1185">Reference proteome</keyword>
<name>A0A1Q9ATR5_9HYPH</name>
<keyword evidence="1" id="KW-0808">Transferase</keyword>
<dbReference type="InterPro" id="IPR027417">
    <property type="entry name" value="P-loop_NTPase"/>
</dbReference>
<dbReference type="Gene3D" id="3.40.50.300">
    <property type="entry name" value="P-loop containing nucleotide triphosphate hydrolases"/>
    <property type="match status" value="1"/>
</dbReference>
<proteinExistence type="predicted"/>
<organism evidence="1 2">
    <name type="scientific">Xaviernesmea oryzae</name>
    <dbReference type="NCBI Taxonomy" id="464029"/>
    <lineage>
        <taxon>Bacteria</taxon>
        <taxon>Pseudomonadati</taxon>
        <taxon>Pseudomonadota</taxon>
        <taxon>Alphaproteobacteria</taxon>
        <taxon>Hyphomicrobiales</taxon>
        <taxon>Rhizobiaceae</taxon>
        <taxon>Rhizobium/Agrobacterium group</taxon>
        <taxon>Xaviernesmea</taxon>
    </lineage>
</organism>
<keyword evidence="1" id="KW-0418">Kinase</keyword>
<dbReference type="OrthoDB" id="7347703at2"/>
<sequence>MALFCDYRGKKVGAKGIRNYLIDGVSGTGKTSVATELERRGHHVLHGDRMLAYRGDPLSGERLIVPDDAPLDAAFRHRHHIWDVAKVRALTADRSHPLSFFCGGARNFPAFLPLFDGVFVLDVDRETLIHRLASRADDEFGGKPEERDLILRLHTTREDVPQNATVIDATAPIEAVVDALLEHIG</sequence>
<evidence type="ECO:0000313" key="2">
    <source>
        <dbReference type="Proteomes" id="UP000186364"/>
    </source>
</evidence>
<evidence type="ECO:0000313" key="1">
    <source>
        <dbReference type="EMBL" id="OLP58806.1"/>
    </source>
</evidence>
<dbReference type="AlphaFoldDB" id="A0A1Q9ATR5"/>
<protein>
    <submittedName>
        <fullName evidence="1">Nucleoside kinase</fullName>
    </submittedName>
</protein>
<dbReference type="SUPFAM" id="SSF52540">
    <property type="entry name" value="P-loop containing nucleoside triphosphate hydrolases"/>
    <property type="match status" value="1"/>
</dbReference>
<reference evidence="1 2" key="1">
    <citation type="submission" date="2016-09" db="EMBL/GenBank/DDBJ databases">
        <title>Rhizobium sp. nov., a novel species isolated from the rice rhizosphere.</title>
        <authorList>
            <person name="Zhao J."/>
            <person name="Zhang X."/>
        </authorList>
    </citation>
    <scope>NUCLEOTIDE SEQUENCE [LARGE SCALE GENOMIC DNA]</scope>
    <source>
        <strain evidence="1 2">1.7048</strain>
    </source>
</reference>
<accession>A0A1Q9ATR5</accession>
<dbReference type="Proteomes" id="UP000186364">
    <property type="component" value="Unassembled WGS sequence"/>
</dbReference>
<comment type="caution">
    <text evidence="1">The sequence shown here is derived from an EMBL/GenBank/DDBJ whole genome shotgun (WGS) entry which is preliminary data.</text>
</comment>